<proteinExistence type="predicted"/>
<evidence type="ECO:0000256" key="1">
    <source>
        <dbReference type="SAM" id="MobiDB-lite"/>
    </source>
</evidence>
<reference evidence="2" key="1">
    <citation type="submission" date="2021-05" db="EMBL/GenBank/DDBJ databases">
        <authorList>
            <person name="Alioto T."/>
            <person name="Alioto T."/>
            <person name="Gomez Garrido J."/>
        </authorList>
    </citation>
    <scope>NUCLEOTIDE SEQUENCE</scope>
</reference>
<evidence type="ECO:0000313" key="2">
    <source>
        <dbReference type="EMBL" id="CAG6500922.1"/>
    </source>
</evidence>
<feature type="compositionally biased region" description="Basic residues" evidence="1">
    <location>
        <begin position="72"/>
        <end position="88"/>
    </location>
</feature>
<protein>
    <submittedName>
        <fullName evidence="2">(northern house mosquito) hypothetical protein</fullName>
    </submittedName>
</protein>
<dbReference type="EMBL" id="HBUE01141387">
    <property type="protein sequence ID" value="CAG6500922.1"/>
    <property type="molecule type" value="Transcribed_RNA"/>
</dbReference>
<sequence>MLSITLKKHHSQLLQATTTFSQANHHVSRRRSALLSVQPCAPHSTGCHAEASVQMPPEPPQDEAGDLSVQHHPPRSRTRAERAHRRVSRPGSVRTVQVLHHRRIAAKSHPNRPGTGTDLQQRTATTQSYARVGLW</sequence>
<accession>A0A8D8G8Z7</accession>
<dbReference type="AlphaFoldDB" id="A0A8D8G8Z7"/>
<feature type="region of interest" description="Disordered" evidence="1">
    <location>
        <begin position="42"/>
        <end position="135"/>
    </location>
</feature>
<name>A0A8D8G8Z7_CULPI</name>
<feature type="compositionally biased region" description="Basic residues" evidence="1">
    <location>
        <begin position="99"/>
        <end position="110"/>
    </location>
</feature>
<feature type="compositionally biased region" description="Polar residues" evidence="1">
    <location>
        <begin position="117"/>
        <end position="129"/>
    </location>
</feature>
<organism evidence="2">
    <name type="scientific">Culex pipiens</name>
    <name type="common">House mosquito</name>
    <dbReference type="NCBI Taxonomy" id="7175"/>
    <lineage>
        <taxon>Eukaryota</taxon>
        <taxon>Metazoa</taxon>
        <taxon>Ecdysozoa</taxon>
        <taxon>Arthropoda</taxon>
        <taxon>Hexapoda</taxon>
        <taxon>Insecta</taxon>
        <taxon>Pterygota</taxon>
        <taxon>Neoptera</taxon>
        <taxon>Endopterygota</taxon>
        <taxon>Diptera</taxon>
        <taxon>Nematocera</taxon>
        <taxon>Culicoidea</taxon>
        <taxon>Culicidae</taxon>
        <taxon>Culicinae</taxon>
        <taxon>Culicini</taxon>
        <taxon>Culex</taxon>
        <taxon>Culex</taxon>
    </lineage>
</organism>